<organism evidence="5 6">
    <name type="scientific">Christensenella hongkongensis</name>
    <dbReference type="NCBI Taxonomy" id="270498"/>
    <lineage>
        <taxon>Bacteria</taxon>
        <taxon>Bacillati</taxon>
        <taxon>Bacillota</taxon>
        <taxon>Clostridia</taxon>
        <taxon>Christensenellales</taxon>
        <taxon>Christensenellaceae</taxon>
        <taxon>Christensenella</taxon>
    </lineage>
</organism>
<dbReference type="GO" id="GO:0045892">
    <property type="term" value="P:negative regulation of DNA-templated transcription"/>
    <property type="evidence" value="ECO:0007669"/>
    <property type="project" value="TreeGrafter"/>
</dbReference>
<keyword evidence="6" id="KW-1185">Reference proteome</keyword>
<dbReference type="OrthoDB" id="1654819at2"/>
<protein>
    <recommendedName>
        <fullName evidence="4">HTH gntR-type domain-containing protein</fullName>
    </recommendedName>
</protein>
<keyword evidence="2" id="KW-0238">DNA-binding</keyword>
<dbReference type="Proteomes" id="UP000034076">
    <property type="component" value="Unassembled WGS sequence"/>
</dbReference>
<evidence type="ECO:0000313" key="6">
    <source>
        <dbReference type="Proteomes" id="UP000034076"/>
    </source>
</evidence>
<dbReference type="EMBL" id="LAYJ01000101">
    <property type="protein sequence ID" value="KKI50756.1"/>
    <property type="molecule type" value="Genomic_DNA"/>
</dbReference>
<feature type="domain" description="HTH gntR-type" evidence="4">
    <location>
        <begin position="249"/>
        <end position="317"/>
    </location>
</feature>
<dbReference type="PANTHER" id="PTHR44846">
    <property type="entry name" value="MANNOSYL-D-GLYCERATE TRANSPORT/METABOLISM SYSTEM REPRESSOR MNGR-RELATED"/>
    <property type="match status" value="1"/>
</dbReference>
<dbReference type="InterPro" id="IPR000524">
    <property type="entry name" value="Tscrpt_reg_HTH_GntR"/>
</dbReference>
<dbReference type="PANTHER" id="PTHR44846:SF1">
    <property type="entry name" value="MANNOSYL-D-GLYCERATE TRANSPORT_METABOLISM SYSTEM REPRESSOR MNGR-RELATED"/>
    <property type="match status" value="1"/>
</dbReference>
<dbReference type="InterPro" id="IPR036390">
    <property type="entry name" value="WH_DNA-bd_sf"/>
</dbReference>
<comment type="caution">
    <text evidence="5">The sequence shown here is derived from an EMBL/GenBank/DDBJ whole genome shotgun (WGS) entry which is preliminary data.</text>
</comment>
<evidence type="ECO:0000259" key="4">
    <source>
        <dbReference type="PROSITE" id="PS50949"/>
    </source>
</evidence>
<feature type="domain" description="HTH gntR-type" evidence="4">
    <location>
        <begin position="5"/>
        <end position="73"/>
    </location>
</feature>
<evidence type="ECO:0000256" key="3">
    <source>
        <dbReference type="ARBA" id="ARBA00023163"/>
    </source>
</evidence>
<reference evidence="5 6" key="1">
    <citation type="submission" date="2015-04" db="EMBL/GenBank/DDBJ databases">
        <title>Draft genome sequence of bacteremic isolate Catabacter hongkongensis type strain HKU16T.</title>
        <authorList>
            <person name="Lau S.K."/>
            <person name="Teng J.L."/>
            <person name="Huang Y."/>
            <person name="Curreem S.O."/>
            <person name="Tsui S.K."/>
            <person name="Woo P.C."/>
        </authorList>
    </citation>
    <scope>NUCLEOTIDE SEQUENCE [LARGE SCALE GENOMIC DNA]</scope>
    <source>
        <strain evidence="5 6">HKU16</strain>
    </source>
</reference>
<accession>A0A0M2NIG4</accession>
<evidence type="ECO:0000256" key="1">
    <source>
        <dbReference type="ARBA" id="ARBA00023015"/>
    </source>
</evidence>
<sequence length="488" mass="56640">MKQDKKLYWMIAEFFISRINLGFYEKGDKLPSVRQICVQFCVSANTARSALKEMEARGIVSMGKGRPAVVQKCPQKSNRDLRDLFFSRKAALIDFEASMKLIFAPMQLQGFLVCEKEDMEALRVMTVKADPDKNRQYFVDYFQYLFQKTGNTLMQDLYTDVIMFIHFAYTDNMLQENKIDGRYYRGMKAVLEKTLLYREQNDWKRLWDEINDIYRRYGERIRVYADLACEDEGRIEQVPFRWRLHTGRPESYFSIATNIVWKINFGVFPLGGYLPSTAKLAQEYDTSVMTMRRALSLLCSIGAVETVNGKGTRSLPAFEGEDKIDWESQAIRRNLLLYLQSMQIFAVTCAAVVKDTFPRVGAETFRTVIQKLREEIAMEDFSALPGLLLALVTKYNSHATLREIYKKLLTLLIWGYPLRYSGRNKEKRFVPFAAALLESLEQRDGNRFACEMEKLMIFVFETSKKTMLKMGITQAAGIISPRPTIYQE</sequence>
<dbReference type="STRING" id="270498.CHK_1682"/>
<dbReference type="SUPFAM" id="SSF46785">
    <property type="entry name" value="Winged helix' DNA-binding domain"/>
    <property type="match status" value="2"/>
</dbReference>
<dbReference type="GO" id="GO:0003677">
    <property type="term" value="F:DNA binding"/>
    <property type="evidence" value="ECO:0007669"/>
    <property type="project" value="UniProtKB-KW"/>
</dbReference>
<dbReference type="SMART" id="SM00345">
    <property type="entry name" value="HTH_GNTR"/>
    <property type="match status" value="2"/>
</dbReference>
<keyword evidence="1" id="KW-0805">Transcription regulation</keyword>
<gene>
    <name evidence="5" type="ORF">CHK_1682</name>
</gene>
<dbReference type="PROSITE" id="PS50949">
    <property type="entry name" value="HTH_GNTR"/>
    <property type="match status" value="2"/>
</dbReference>
<dbReference type="InterPro" id="IPR050679">
    <property type="entry name" value="Bact_HTH_transcr_reg"/>
</dbReference>
<dbReference type="InterPro" id="IPR036388">
    <property type="entry name" value="WH-like_DNA-bd_sf"/>
</dbReference>
<proteinExistence type="predicted"/>
<dbReference type="GO" id="GO:0003700">
    <property type="term" value="F:DNA-binding transcription factor activity"/>
    <property type="evidence" value="ECO:0007669"/>
    <property type="project" value="InterPro"/>
</dbReference>
<dbReference type="AlphaFoldDB" id="A0A0M2NIG4"/>
<keyword evidence="3" id="KW-0804">Transcription</keyword>
<name>A0A0M2NIG4_9FIRM</name>
<dbReference type="RefSeq" id="WP_046443555.1">
    <property type="nucleotide sequence ID" value="NZ_LAYJ01000101.1"/>
</dbReference>
<dbReference type="Pfam" id="PF00392">
    <property type="entry name" value="GntR"/>
    <property type="match status" value="2"/>
</dbReference>
<dbReference type="Gene3D" id="1.10.10.10">
    <property type="entry name" value="Winged helix-like DNA-binding domain superfamily/Winged helix DNA-binding domain"/>
    <property type="match status" value="2"/>
</dbReference>
<evidence type="ECO:0000256" key="2">
    <source>
        <dbReference type="ARBA" id="ARBA00023125"/>
    </source>
</evidence>
<evidence type="ECO:0000313" key="5">
    <source>
        <dbReference type="EMBL" id="KKI50756.1"/>
    </source>
</evidence>